<dbReference type="EMBL" id="CP048852">
    <property type="protein sequence ID" value="QIW81777.1"/>
    <property type="molecule type" value="Genomic_DNA"/>
</dbReference>
<keyword evidence="3" id="KW-0677">Repeat</keyword>
<dbReference type="SUPFAM" id="SSF48452">
    <property type="entry name" value="TPR-like"/>
    <property type="match status" value="1"/>
</dbReference>
<dbReference type="GO" id="GO:0005737">
    <property type="term" value="C:cytoplasm"/>
    <property type="evidence" value="ECO:0007669"/>
    <property type="project" value="UniProtKB-SubCell"/>
</dbReference>
<keyword evidence="4" id="KW-0802">TPR repeat</keyword>
<gene>
    <name evidence="6" type="primary">rapF</name>
    <name evidence="6" type="ORF">G4P54_19295</name>
</gene>
<dbReference type="InterPro" id="IPR011990">
    <property type="entry name" value="TPR-like_helical_dom_sf"/>
</dbReference>
<dbReference type="RefSeq" id="WP_024713859.1">
    <property type="nucleotide sequence ID" value="NZ_CP048852.1"/>
</dbReference>
<evidence type="ECO:0000256" key="1">
    <source>
        <dbReference type="ARBA" id="ARBA00004496"/>
    </source>
</evidence>
<accession>A0A6H0WQK6</accession>
<evidence type="ECO:0000313" key="6">
    <source>
        <dbReference type="EMBL" id="QIW81777.1"/>
    </source>
</evidence>
<organism evidence="6 7">
    <name type="scientific">Bacillus tequilensis</name>
    <dbReference type="NCBI Taxonomy" id="227866"/>
    <lineage>
        <taxon>Bacteria</taxon>
        <taxon>Bacillati</taxon>
        <taxon>Bacillota</taxon>
        <taxon>Bacilli</taxon>
        <taxon>Bacillales</taxon>
        <taxon>Bacillaceae</taxon>
        <taxon>Bacillus</taxon>
    </lineage>
</organism>
<dbReference type="PANTHER" id="PTHR46630">
    <property type="entry name" value="TETRATRICOPEPTIDE REPEAT PROTEIN 29"/>
    <property type="match status" value="1"/>
</dbReference>
<sequence length="381" mass="45600">MTGVISSSSVGEKINEWYMYIRRFSIPDAEYLRREIKQELDQMEEDQDLHLYYSLMEFRHNLMLEYLEPLEKMRIEEQPRLSDLLLEIDKKQARLTGVLDYYFNFFRGMYELDQREYLSAIKFFKKAESKLIFVKDRIEKAEFFFKMSESYYYMKQTYFSMDYARQAYEIYKEHEAYNIRLLQCHSLFATNFLDLKQYEDAISHFKKAYSMAEAENQPQLMGRTLYNIGLCKNSQSQYEDAVAYFKRAIAVFEESNILPSLPQAYFLITQIHYKLGKMDKAHAYHSKGTAYSQKAGDSIYLSEFEFLKSLYLSGPDEEAIQRFFDFLESKMLYADLEDFALDVAKYYHERENFQKASAYFLKVEQVRQLIQGGVRLYEIEV</sequence>
<name>A0A6H0WQK6_9BACI</name>
<dbReference type="InterPro" id="IPR051476">
    <property type="entry name" value="Bac_ResReg_Asp_Phosphatase"/>
</dbReference>
<keyword evidence="2" id="KW-0963">Cytoplasm</keyword>
<proteinExistence type="inferred from homology"/>
<dbReference type="InterPro" id="IPR019734">
    <property type="entry name" value="TPR_rpt"/>
</dbReference>
<protein>
    <submittedName>
        <fullName evidence="6">Response regulator aspartate phosphatase RapF</fullName>
    </submittedName>
</protein>
<keyword evidence="7" id="KW-1185">Reference proteome</keyword>
<dbReference type="Proteomes" id="UP000501914">
    <property type="component" value="Chromosome"/>
</dbReference>
<dbReference type="Gene3D" id="1.25.40.10">
    <property type="entry name" value="Tetratricopeptide repeat domain"/>
    <property type="match status" value="1"/>
</dbReference>
<comment type="similarity">
    <text evidence="5">Belongs to the Rap family.</text>
</comment>
<reference evidence="6 7" key="1">
    <citation type="submission" date="2020-02" db="EMBL/GenBank/DDBJ databases">
        <title>Genome sequencing, annotation and comparative genomic analysis of Bacillus tequilensis EA-CB0015, an effective biological control agent against Pseudocercospora fijiensis in banana plants.</title>
        <authorList>
            <person name="Cuellar-Gaviria T.Z."/>
            <person name="Ju K.-S."/>
            <person name="Villegas-Escobar V."/>
        </authorList>
    </citation>
    <scope>NUCLEOTIDE SEQUENCE [LARGE SCALE GENOMIC DNA]</scope>
    <source>
        <strain evidence="6 7">EA-CB0015</strain>
    </source>
</reference>
<dbReference type="Pfam" id="PF18801">
    <property type="entry name" value="RapH_N"/>
    <property type="match status" value="1"/>
</dbReference>
<dbReference type="AlphaFoldDB" id="A0A6H0WQK6"/>
<evidence type="ECO:0000256" key="4">
    <source>
        <dbReference type="ARBA" id="ARBA00022803"/>
    </source>
</evidence>
<evidence type="ECO:0000313" key="7">
    <source>
        <dbReference type="Proteomes" id="UP000501914"/>
    </source>
</evidence>
<comment type="subcellular location">
    <subcellularLocation>
        <location evidence="1">Cytoplasm</location>
    </subcellularLocation>
</comment>
<evidence type="ECO:0000256" key="5">
    <source>
        <dbReference type="ARBA" id="ARBA00038253"/>
    </source>
</evidence>
<evidence type="ECO:0000256" key="2">
    <source>
        <dbReference type="ARBA" id="ARBA00022490"/>
    </source>
</evidence>
<dbReference type="SMART" id="SM00028">
    <property type="entry name" value="TPR"/>
    <property type="match status" value="4"/>
</dbReference>
<dbReference type="Pfam" id="PF13424">
    <property type="entry name" value="TPR_12"/>
    <property type="match status" value="1"/>
</dbReference>
<dbReference type="PANTHER" id="PTHR46630:SF1">
    <property type="entry name" value="TETRATRICOPEPTIDE REPEAT PROTEIN 29"/>
    <property type="match status" value="1"/>
</dbReference>
<dbReference type="PROSITE" id="PS50005">
    <property type="entry name" value="TPR"/>
    <property type="match status" value="1"/>
</dbReference>
<dbReference type="KEGG" id="bteq:G4P54_19295"/>
<evidence type="ECO:0000256" key="3">
    <source>
        <dbReference type="ARBA" id="ARBA00022737"/>
    </source>
</evidence>
<dbReference type="Pfam" id="PF12895">
    <property type="entry name" value="ANAPC3"/>
    <property type="match status" value="1"/>
</dbReference>
<dbReference type="OrthoDB" id="2957368at2"/>